<dbReference type="EMBL" id="CAJFCV020000001">
    <property type="protein sequence ID" value="CAG9085522.1"/>
    <property type="molecule type" value="Genomic_DNA"/>
</dbReference>
<dbReference type="Pfam" id="PF00149">
    <property type="entry name" value="Metallophos"/>
    <property type="match status" value="1"/>
</dbReference>
<protein>
    <submittedName>
        <fullName evidence="15">(pine wood nematode) hypothetical protein</fullName>
    </submittedName>
    <submittedName>
        <fullName evidence="18">DBR1 domain-containing protein</fullName>
    </submittedName>
</protein>
<keyword evidence="7" id="KW-0479">Metal-binding</keyword>
<dbReference type="Gene3D" id="3.60.21.10">
    <property type="match status" value="1"/>
</dbReference>
<evidence type="ECO:0000256" key="8">
    <source>
        <dbReference type="ARBA" id="ARBA00022801"/>
    </source>
</evidence>
<dbReference type="CDD" id="cd00844">
    <property type="entry name" value="MPP_Dbr1_N"/>
    <property type="match status" value="1"/>
</dbReference>
<dbReference type="InterPro" id="IPR041816">
    <property type="entry name" value="Dbr1_N"/>
</dbReference>
<evidence type="ECO:0000256" key="12">
    <source>
        <dbReference type="ARBA" id="ARBA00023242"/>
    </source>
</evidence>
<evidence type="ECO:0000256" key="6">
    <source>
        <dbReference type="ARBA" id="ARBA00022664"/>
    </source>
</evidence>
<comment type="subcellular location">
    <subcellularLocation>
        <location evidence="4">Nucleus</location>
    </subcellularLocation>
</comment>
<dbReference type="PANTHER" id="PTHR12849:SF0">
    <property type="entry name" value="LARIAT DEBRANCHING ENZYME"/>
    <property type="match status" value="1"/>
</dbReference>
<dbReference type="Pfam" id="PF05011">
    <property type="entry name" value="DBR1"/>
    <property type="match status" value="1"/>
</dbReference>
<dbReference type="GO" id="GO:0008419">
    <property type="term" value="F:RNA lariat debranching enzyme activity"/>
    <property type="evidence" value="ECO:0007669"/>
    <property type="project" value="UniProtKB-ARBA"/>
</dbReference>
<evidence type="ECO:0000256" key="11">
    <source>
        <dbReference type="ARBA" id="ARBA00023211"/>
    </source>
</evidence>
<evidence type="ECO:0000256" key="13">
    <source>
        <dbReference type="SAM" id="MobiDB-lite"/>
    </source>
</evidence>
<keyword evidence="9" id="KW-0862">Zinc</keyword>
<dbReference type="GO" id="GO:0005634">
    <property type="term" value="C:nucleus"/>
    <property type="evidence" value="ECO:0007669"/>
    <property type="project" value="UniProtKB-SubCell"/>
</dbReference>
<dbReference type="AlphaFoldDB" id="A0A1I7RYA6"/>
<dbReference type="GO" id="GO:0046872">
    <property type="term" value="F:metal ion binding"/>
    <property type="evidence" value="ECO:0007669"/>
    <property type="project" value="UniProtKB-KW"/>
</dbReference>
<evidence type="ECO:0000256" key="1">
    <source>
        <dbReference type="ARBA" id="ARBA00001936"/>
    </source>
</evidence>
<dbReference type="Proteomes" id="UP000659654">
    <property type="component" value="Unassembled WGS sequence"/>
</dbReference>
<evidence type="ECO:0000313" key="16">
    <source>
        <dbReference type="Proteomes" id="UP000095284"/>
    </source>
</evidence>
<evidence type="ECO:0000256" key="9">
    <source>
        <dbReference type="ARBA" id="ARBA00022833"/>
    </source>
</evidence>
<reference evidence="18" key="1">
    <citation type="submission" date="2016-11" db="UniProtKB">
        <authorList>
            <consortium name="WormBaseParasite"/>
        </authorList>
    </citation>
    <scope>IDENTIFICATION</scope>
</reference>
<dbReference type="OrthoDB" id="407609at2759"/>
<organism evidence="16 18">
    <name type="scientific">Bursaphelenchus xylophilus</name>
    <name type="common">Pinewood nematode worm</name>
    <name type="synonym">Aphelenchoides xylophilus</name>
    <dbReference type="NCBI Taxonomy" id="6326"/>
    <lineage>
        <taxon>Eukaryota</taxon>
        <taxon>Metazoa</taxon>
        <taxon>Ecdysozoa</taxon>
        <taxon>Nematoda</taxon>
        <taxon>Chromadorea</taxon>
        <taxon>Rhabditida</taxon>
        <taxon>Tylenchina</taxon>
        <taxon>Tylenchomorpha</taxon>
        <taxon>Aphelenchoidea</taxon>
        <taxon>Aphelenchoididae</taxon>
        <taxon>Bursaphelenchus</taxon>
    </lineage>
</organism>
<dbReference type="InterPro" id="IPR004843">
    <property type="entry name" value="Calcineurin-like_PHP"/>
</dbReference>
<dbReference type="SMART" id="SM01124">
    <property type="entry name" value="DBR1"/>
    <property type="match status" value="1"/>
</dbReference>
<sequence>MTVKVAVVGCAHGELDQIYRDITESGKEVDLLLCCGDFQAIRNQSDLHHLHCPVHYRHIRTFYKYYSGERVAPVLTVFIGGNHESSAFSQELPHGGWVAPNIYYLGFASVIRFGGLRICGWSGIYKQNDYGYNHYEAPPFPDGQHVSAYHVRAIEHFRLQLLKSPGGSAVDIFMTHDWPNGITKYGQEEQLLRFKPYFRPDIERNQLGNCHSMDLIRKLKPRYHFSAHLHAFFEATVPHEEGCQTKFTALSKCAHKIKTPNYLSFFHIEPSEDGEKVLSYDADWLVVLRNTKSLECTKKAFSNIPNEIDGFTVNEEQKQSVLHIFNGDLRIPLNFKMTAPPESAVQGNLYGQMALYYRNPQTREFCEKLQIPDWNEMMCKLHEEAVGIPYYAHLNDQSEVSKTDEISLDDDDLFGDDELIEDATPQNRSKREHREEEDDAEEVETKKSKN</sequence>
<evidence type="ECO:0000256" key="3">
    <source>
        <dbReference type="ARBA" id="ARBA00001954"/>
    </source>
</evidence>
<dbReference type="GO" id="GO:0000398">
    <property type="term" value="P:mRNA splicing, via spliceosome"/>
    <property type="evidence" value="ECO:0007669"/>
    <property type="project" value="TreeGrafter"/>
</dbReference>
<evidence type="ECO:0000256" key="10">
    <source>
        <dbReference type="ARBA" id="ARBA00023004"/>
    </source>
</evidence>
<evidence type="ECO:0000256" key="7">
    <source>
        <dbReference type="ARBA" id="ARBA00022723"/>
    </source>
</evidence>
<evidence type="ECO:0000313" key="15">
    <source>
        <dbReference type="EMBL" id="CAD5209996.1"/>
    </source>
</evidence>
<feature type="compositionally biased region" description="Acidic residues" evidence="13">
    <location>
        <begin position="408"/>
        <end position="421"/>
    </location>
</feature>
<keyword evidence="8" id="KW-0378">Hydrolase</keyword>
<accession>A0A1I7RYA6</accession>
<reference evidence="15" key="2">
    <citation type="submission" date="2020-09" db="EMBL/GenBank/DDBJ databases">
        <authorList>
            <person name="Kikuchi T."/>
        </authorList>
    </citation>
    <scope>NUCLEOTIDE SEQUENCE</scope>
    <source>
        <strain evidence="15">Ka4C1</strain>
    </source>
</reference>
<gene>
    <name evidence="15" type="ORF">BXYJ_LOCUS1714</name>
</gene>
<keyword evidence="11" id="KW-0464">Manganese</keyword>
<feature type="region of interest" description="Disordered" evidence="13">
    <location>
        <begin position="408"/>
        <end position="450"/>
    </location>
</feature>
<keyword evidence="6" id="KW-0507">mRNA processing</keyword>
<dbReference type="WBParaSite" id="BXY_0572300.1">
    <property type="protein sequence ID" value="BXY_0572300.1"/>
    <property type="gene ID" value="BXY_0572300"/>
</dbReference>
<evidence type="ECO:0000313" key="17">
    <source>
        <dbReference type="Proteomes" id="UP000659654"/>
    </source>
</evidence>
<dbReference type="PANTHER" id="PTHR12849">
    <property type="entry name" value="RNA LARIAT DEBRANCHING ENZYME"/>
    <property type="match status" value="1"/>
</dbReference>
<evidence type="ECO:0000256" key="2">
    <source>
        <dbReference type="ARBA" id="ARBA00001947"/>
    </source>
</evidence>
<comment type="similarity">
    <text evidence="5">Belongs to the lariat debranching enzyme family.</text>
</comment>
<evidence type="ECO:0000313" key="18">
    <source>
        <dbReference type="WBParaSite" id="BXY_0572300.1"/>
    </source>
</evidence>
<proteinExistence type="inferred from homology"/>
<dbReference type="InterPro" id="IPR029052">
    <property type="entry name" value="Metallo-depent_PP-like"/>
</dbReference>
<dbReference type="EMBL" id="CAJFDI010000001">
    <property type="protein sequence ID" value="CAD5209996.1"/>
    <property type="molecule type" value="Genomic_DNA"/>
</dbReference>
<keyword evidence="17" id="KW-1185">Reference proteome</keyword>
<evidence type="ECO:0000259" key="14">
    <source>
        <dbReference type="SMART" id="SM01124"/>
    </source>
</evidence>
<evidence type="ECO:0000256" key="4">
    <source>
        <dbReference type="ARBA" id="ARBA00004123"/>
    </source>
</evidence>
<keyword evidence="10" id="KW-0408">Iron</keyword>
<dbReference type="SMR" id="A0A1I7RYA6"/>
<keyword evidence="12" id="KW-0539">Nucleus</keyword>
<feature type="domain" description="Lariat debranching enzyme C-terminal" evidence="14">
    <location>
        <begin position="237"/>
        <end position="375"/>
    </location>
</feature>
<evidence type="ECO:0000256" key="5">
    <source>
        <dbReference type="ARBA" id="ARBA00006045"/>
    </source>
</evidence>
<name>A0A1I7RYA6_BURXY</name>
<comment type="cofactor">
    <cofactor evidence="3">
        <name>Fe(2+)</name>
        <dbReference type="ChEBI" id="CHEBI:29033"/>
    </cofactor>
</comment>
<dbReference type="eggNOG" id="KOG2863">
    <property type="taxonomic scope" value="Eukaryota"/>
</dbReference>
<comment type="cofactor">
    <cofactor evidence="2">
        <name>Zn(2+)</name>
        <dbReference type="ChEBI" id="CHEBI:29105"/>
    </cofactor>
</comment>
<comment type="cofactor">
    <cofactor evidence="1">
        <name>Mn(2+)</name>
        <dbReference type="ChEBI" id="CHEBI:29035"/>
    </cofactor>
</comment>
<dbReference type="Proteomes" id="UP000095284">
    <property type="component" value="Unplaced"/>
</dbReference>
<dbReference type="Proteomes" id="UP000582659">
    <property type="component" value="Unassembled WGS sequence"/>
</dbReference>
<dbReference type="InterPro" id="IPR007708">
    <property type="entry name" value="DBR1_C"/>
</dbReference>
<dbReference type="SUPFAM" id="SSF56300">
    <property type="entry name" value="Metallo-dependent phosphatases"/>
    <property type="match status" value="1"/>
</dbReference>